<organism evidence="8 9">
    <name type="scientific">Rubrivivax gelatinosus</name>
    <name type="common">Rhodocyclus gelatinosus</name>
    <name type="synonym">Rhodopseudomonas gelatinosa</name>
    <dbReference type="NCBI Taxonomy" id="28068"/>
    <lineage>
        <taxon>Bacteria</taxon>
        <taxon>Pseudomonadati</taxon>
        <taxon>Pseudomonadota</taxon>
        <taxon>Betaproteobacteria</taxon>
        <taxon>Burkholderiales</taxon>
        <taxon>Sphaerotilaceae</taxon>
        <taxon>Rubrivivax</taxon>
    </lineage>
</organism>
<evidence type="ECO:0000256" key="1">
    <source>
        <dbReference type="ARBA" id="ARBA00004496"/>
    </source>
</evidence>
<comment type="subcellular location">
    <subcellularLocation>
        <location evidence="1">Cytoplasm</location>
    </subcellularLocation>
</comment>
<feature type="domain" description="DUF6306" evidence="7">
    <location>
        <begin position="37"/>
        <end position="161"/>
    </location>
</feature>
<reference evidence="8" key="2">
    <citation type="journal article" date="2020" name="Microorganisms">
        <title>Osmotic Adaptation and Compatible Solute Biosynthesis of Phototrophic Bacteria as Revealed from Genome Analyses.</title>
        <authorList>
            <person name="Imhoff J.F."/>
            <person name="Rahn T."/>
            <person name="Kunzel S."/>
            <person name="Keller A."/>
            <person name="Neulinger S.C."/>
        </authorList>
    </citation>
    <scope>NUCLEOTIDE SEQUENCE</scope>
    <source>
        <strain evidence="8">IM 151</strain>
    </source>
</reference>
<protein>
    <recommendedName>
        <fullName evidence="10">Hemerythrin-like domain-containing protein</fullName>
    </recommendedName>
</protein>
<dbReference type="Proteomes" id="UP001041814">
    <property type="component" value="Unassembled WGS sequence"/>
</dbReference>
<dbReference type="EMBL" id="NRRU01000004">
    <property type="protein sequence ID" value="MBK1711527.1"/>
    <property type="molecule type" value="Genomic_DNA"/>
</dbReference>
<dbReference type="InterPro" id="IPR012312">
    <property type="entry name" value="Hemerythrin-like"/>
</dbReference>
<sequence>MVARDYDLMNSTPPQSTASLPETDSASATMDPARKTLLDALNELLEAERAGARVAMETGRSIADPALAALVDDIHKDEVRWCGMLMRTITSLGATPSSATGAFHGKAMAIADLDERLKFLNRGQAWVTRKIQALIPLVNDAQASASLTDMLQAHHQNISRVDARYTAPATLEPTTTAPAEEPQLRVEPGALIEHILTRFHEVHRRQLPELISLAAKVETVNADHPDALRGMTDLLKSVHSELLEHMEKEETILFPMLARGGSAFVIHPICVMMSEHEEHARRLTQLMALTHQAAPPGNACRTWDQLCTATRQFAEDLQAHIRLENEVLFPQFDKSLTQERPEAVR</sequence>
<evidence type="ECO:0000313" key="8">
    <source>
        <dbReference type="EMBL" id="MBK1711527.1"/>
    </source>
</evidence>
<comment type="caution">
    <text evidence="8">The sequence shown here is derived from an EMBL/GenBank/DDBJ whole genome shotgun (WGS) entry which is preliminary data.</text>
</comment>
<feature type="domain" description="Hemerythrin-like" evidence="6">
    <location>
        <begin position="193"/>
        <end position="331"/>
    </location>
</feature>
<evidence type="ECO:0000256" key="3">
    <source>
        <dbReference type="ARBA" id="ARBA00022723"/>
    </source>
</evidence>
<dbReference type="Pfam" id="PF01814">
    <property type="entry name" value="Hemerythrin"/>
    <property type="match status" value="1"/>
</dbReference>
<dbReference type="InterPro" id="IPR009078">
    <property type="entry name" value="Ferritin-like_SF"/>
</dbReference>
<dbReference type="SUPFAM" id="SSF47240">
    <property type="entry name" value="Ferritin-like"/>
    <property type="match status" value="1"/>
</dbReference>
<feature type="region of interest" description="Disordered" evidence="5">
    <location>
        <begin position="1"/>
        <end position="28"/>
    </location>
</feature>
<keyword evidence="3" id="KW-0479">Metal-binding</keyword>
<accession>A0ABS1DRV9</accession>
<evidence type="ECO:0000256" key="2">
    <source>
        <dbReference type="ARBA" id="ARBA00022490"/>
    </source>
</evidence>
<evidence type="ECO:0000256" key="4">
    <source>
        <dbReference type="ARBA" id="ARBA00023004"/>
    </source>
</evidence>
<gene>
    <name evidence="8" type="ORF">CKO43_01885</name>
</gene>
<evidence type="ECO:0000313" key="9">
    <source>
        <dbReference type="Proteomes" id="UP001041814"/>
    </source>
</evidence>
<dbReference type="InterPro" id="IPR046273">
    <property type="entry name" value="DUF6306"/>
</dbReference>
<evidence type="ECO:0000259" key="6">
    <source>
        <dbReference type="Pfam" id="PF01814"/>
    </source>
</evidence>
<dbReference type="Gene3D" id="1.20.120.520">
    <property type="entry name" value="nmb1532 protein domain like"/>
    <property type="match status" value="1"/>
</dbReference>
<evidence type="ECO:0000259" key="7">
    <source>
        <dbReference type="Pfam" id="PF19825"/>
    </source>
</evidence>
<dbReference type="PANTHER" id="PTHR36438:SF1">
    <property type="entry name" value="IRON-SULFUR CLUSTER REPAIR PROTEIN YTFE"/>
    <property type="match status" value="1"/>
</dbReference>
<evidence type="ECO:0008006" key="10">
    <source>
        <dbReference type="Google" id="ProtNLM"/>
    </source>
</evidence>
<name>A0ABS1DRV9_RUBGE</name>
<evidence type="ECO:0000256" key="5">
    <source>
        <dbReference type="SAM" id="MobiDB-lite"/>
    </source>
</evidence>
<keyword evidence="9" id="KW-1185">Reference proteome</keyword>
<dbReference type="RefSeq" id="WP_200225285.1">
    <property type="nucleotide sequence ID" value="NZ_NRRT01000001.1"/>
</dbReference>
<feature type="compositionally biased region" description="Polar residues" evidence="5">
    <location>
        <begin position="9"/>
        <end position="28"/>
    </location>
</feature>
<proteinExistence type="predicted"/>
<reference evidence="8" key="1">
    <citation type="submission" date="2017-08" db="EMBL/GenBank/DDBJ databases">
        <authorList>
            <person name="Imhoff J.F."/>
            <person name="Rahn T."/>
            <person name="Kuenzel S."/>
            <person name="Neulinger S.C."/>
        </authorList>
    </citation>
    <scope>NUCLEOTIDE SEQUENCE</scope>
    <source>
        <strain evidence="8">IM 151</strain>
    </source>
</reference>
<dbReference type="PANTHER" id="PTHR36438">
    <property type="entry name" value="IRON-SULFUR CLUSTER REPAIR PROTEIN YTFE"/>
    <property type="match status" value="1"/>
</dbReference>
<keyword evidence="4" id="KW-0408">Iron</keyword>
<dbReference type="Pfam" id="PF19825">
    <property type="entry name" value="DUF6306"/>
    <property type="match status" value="1"/>
</dbReference>
<dbReference type="InterPro" id="IPR019903">
    <property type="entry name" value="RIC_family"/>
</dbReference>
<dbReference type="CDD" id="cd12108">
    <property type="entry name" value="Hr-like"/>
    <property type="match status" value="1"/>
</dbReference>
<keyword evidence="2" id="KW-0963">Cytoplasm</keyword>